<sequence>MLEVKDITVGYGELVILRDISIKVDNGEFVAVIGSNGAGKTTLLKTISGLLKPRKGQIIYNGTRIDELPPHEIANLGVIYIPEGRRPFPYLTVKENLELGAYGRRARERINENLEFVYQLFPILKERSNQLAITLSGGEQQMLAIARGLMASPEVMMLDEPSLGLAPKIAARIFNVIKKLHEEEKLTILLVEQNARKALELADRAYVLETGRIVLEGTGGELLNNEHVKKAYLGL</sequence>
<dbReference type="PROSITE" id="PS50893">
    <property type="entry name" value="ABC_TRANSPORTER_2"/>
    <property type="match status" value="1"/>
</dbReference>
<proteinExistence type="inferred from homology"/>
<dbReference type="Pfam" id="PF00005">
    <property type="entry name" value="ABC_tran"/>
    <property type="match status" value="1"/>
</dbReference>
<comment type="caution">
    <text evidence="7">The sequence shown here is derived from an EMBL/GenBank/DDBJ whole genome shotgun (WGS) entry which is preliminary data.</text>
</comment>
<dbReference type="SMART" id="SM00382">
    <property type="entry name" value="AAA"/>
    <property type="match status" value="1"/>
</dbReference>
<dbReference type="InterPro" id="IPR027417">
    <property type="entry name" value="P-loop_NTPase"/>
</dbReference>
<dbReference type="Proteomes" id="UP000281962">
    <property type="component" value="Unassembled WGS sequence"/>
</dbReference>
<keyword evidence="2" id="KW-0813">Transport</keyword>
<dbReference type="GO" id="GO:0015658">
    <property type="term" value="F:branched-chain amino acid transmembrane transporter activity"/>
    <property type="evidence" value="ECO:0007669"/>
    <property type="project" value="TreeGrafter"/>
</dbReference>
<dbReference type="EMBL" id="QMQY01000005">
    <property type="protein sequence ID" value="RLE51362.1"/>
    <property type="molecule type" value="Genomic_DNA"/>
</dbReference>
<dbReference type="InterPro" id="IPR052156">
    <property type="entry name" value="BCAA_Transport_ATP-bd_LivF"/>
</dbReference>
<dbReference type="PROSITE" id="PS00211">
    <property type="entry name" value="ABC_TRANSPORTER_1"/>
    <property type="match status" value="1"/>
</dbReference>
<evidence type="ECO:0000256" key="5">
    <source>
        <dbReference type="ARBA" id="ARBA00022970"/>
    </source>
</evidence>
<comment type="similarity">
    <text evidence="1">Belongs to the ABC transporter superfamily.</text>
</comment>
<dbReference type="InterPro" id="IPR003439">
    <property type="entry name" value="ABC_transporter-like_ATP-bd"/>
</dbReference>
<evidence type="ECO:0000256" key="3">
    <source>
        <dbReference type="ARBA" id="ARBA00022741"/>
    </source>
</evidence>
<feature type="domain" description="ABC transporter" evidence="6">
    <location>
        <begin position="2"/>
        <end position="235"/>
    </location>
</feature>
<dbReference type="InterPro" id="IPR017871">
    <property type="entry name" value="ABC_transporter-like_CS"/>
</dbReference>
<evidence type="ECO:0000256" key="1">
    <source>
        <dbReference type="ARBA" id="ARBA00005417"/>
    </source>
</evidence>
<dbReference type="PANTHER" id="PTHR43820:SF4">
    <property type="entry name" value="HIGH-AFFINITY BRANCHED-CHAIN AMINO ACID TRANSPORT ATP-BINDING PROTEIN LIVF"/>
    <property type="match status" value="1"/>
</dbReference>
<evidence type="ECO:0000313" key="7">
    <source>
        <dbReference type="EMBL" id="RLE51362.1"/>
    </source>
</evidence>
<dbReference type="SUPFAM" id="SSF52540">
    <property type="entry name" value="P-loop containing nucleoside triphosphate hydrolases"/>
    <property type="match status" value="1"/>
</dbReference>
<accession>A0A497EWG2</accession>
<keyword evidence="4 7" id="KW-0067">ATP-binding</keyword>
<dbReference type="CDD" id="cd03224">
    <property type="entry name" value="ABC_TM1139_LivF_branched"/>
    <property type="match status" value="1"/>
</dbReference>
<dbReference type="Gene3D" id="3.40.50.300">
    <property type="entry name" value="P-loop containing nucleotide triphosphate hydrolases"/>
    <property type="match status" value="1"/>
</dbReference>
<dbReference type="PANTHER" id="PTHR43820">
    <property type="entry name" value="HIGH-AFFINITY BRANCHED-CHAIN AMINO ACID TRANSPORT ATP-BINDING PROTEIN LIVF"/>
    <property type="match status" value="1"/>
</dbReference>
<dbReference type="AlphaFoldDB" id="A0A497EWG2"/>
<dbReference type="InterPro" id="IPR003593">
    <property type="entry name" value="AAA+_ATPase"/>
</dbReference>
<evidence type="ECO:0000259" key="6">
    <source>
        <dbReference type="PROSITE" id="PS50893"/>
    </source>
</evidence>
<dbReference type="GO" id="GO:0005524">
    <property type="term" value="F:ATP binding"/>
    <property type="evidence" value="ECO:0007669"/>
    <property type="project" value="UniProtKB-KW"/>
</dbReference>
<name>A0A497EWG2_9CREN</name>
<keyword evidence="5" id="KW-0029">Amino-acid transport</keyword>
<dbReference type="GO" id="GO:0015807">
    <property type="term" value="P:L-amino acid transport"/>
    <property type="evidence" value="ECO:0007669"/>
    <property type="project" value="TreeGrafter"/>
</dbReference>
<keyword evidence="3" id="KW-0547">Nucleotide-binding</keyword>
<evidence type="ECO:0000256" key="4">
    <source>
        <dbReference type="ARBA" id="ARBA00022840"/>
    </source>
</evidence>
<reference evidence="7 8" key="1">
    <citation type="submission" date="2018-06" db="EMBL/GenBank/DDBJ databases">
        <title>Extensive metabolic versatility and redundancy in microbially diverse, dynamic hydrothermal sediments.</title>
        <authorList>
            <person name="Dombrowski N."/>
            <person name="Teske A."/>
            <person name="Baker B.J."/>
        </authorList>
    </citation>
    <scope>NUCLEOTIDE SEQUENCE [LARGE SCALE GENOMIC DNA]</scope>
    <source>
        <strain evidence="7">B30_G17</strain>
    </source>
</reference>
<protein>
    <submittedName>
        <fullName evidence="7">Branched-chain amino acid ABC transporter ATP-binding protein</fullName>
    </submittedName>
</protein>
<gene>
    <name evidence="7" type="primary">livF</name>
    <name evidence="7" type="ORF">DRJ21_00275</name>
</gene>
<dbReference type="GO" id="GO:0016887">
    <property type="term" value="F:ATP hydrolysis activity"/>
    <property type="evidence" value="ECO:0007669"/>
    <property type="project" value="InterPro"/>
</dbReference>
<organism evidence="7 8">
    <name type="scientific">Thermoproteota archaeon</name>
    <dbReference type="NCBI Taxonomy" id="2056631"/>
    <lineage>
        <taxon>Archaea</taxon>
        <taxon>Thermoproteota</taxon>
    </lineage>
</organism>
<evidence type="ECO:0000256" key="2">
    <source>
        <dbReference type="ARBA" id="ARBA00022448"/>
    </source>
</evidence>
<evidence type="ECO:0000313" key="8">
    <source>
        <dbReference type="Proteomes" id="UP000281962"/>
    </source>
</evidence>